<dbReference type="EC" id="6.2.1.1" evidence="2"/>
<dbReference type="GO" id="GO:0006085">
    <property type="term" value="P:acetyl-CoA biosynthetic process"/>
    <property type="evidence" value="ECO:0007669"/>
    <property type="project" value="TreeGrafter"/>
</dbReference>
<gene>
    <name evidence="10" type="ORF">B4135_2865</name>
</gene>
<evidence type="ECO:0000256" key="3">
    <source>
        <dbReference type="ARBA" id="ARBA00022598"/>
    </source>
</evidence>
<sequence>MTGQTENAFDYAGGSGICFHPSEAMVNGANVTGFMKKHGIGTYESLLEKAANDPDWFYPAVFEELSIPWMKGYDRVLDVSDGPELPLWFKGGLTNLYLYGLQKHIDQGNGGRTALIWEGEDGAVIRKTFREIKRETDRLAAGLKALGIRKGDAVGIFVPQIPEIPAILFACAKIGAIAVPCFSGFGTDAVAARLSDAEAKCLFTVDGFRRRGKVIPLIQKSAEVARLVPSLENIVVIANLRRQEGEAGTKGEGNWLDYEAVLSLSEEDVPIEPMDATEPYMILYTSGTTGKPKGTLHTHFSFPLKNAIDMYFCFDLKKDDRMFWLTDLGWMMGPWLVFGTAVNGAAMVIYEGSPDYPDENRLWELVEKHRITIFGVAPTVIRTLMRQDSAPADAYDLSSLRILGSTGEPWNPKPWFWYFEKVGGKRCPVINYSGGTEISGGILGCVPILPQKPCSFHGPVPGMAAAVVDQQGNPVWDSIGDLVVTKPFLGMTYSFWKDHQRYLEAYWSRWKGLWHHGDFAKIDRDGFWYILGRSDDTMNVAGKRLGPADLESVAVMHPLIKESACIGVPDEVKGEAPVLFAVPAGTLPDPDAVKEEIRSLIAEKLGKAFLPKEVHFVPQLPRTQSGKIARRLVRAVYLGQEPGDVSTLQNPESLTSIRGSGKNG</sequence>
<dbReference type="InterPro" id="IPR000873">
    <property type="entry name" value="AMP-dep_synth/lig_dom"/>
</dbReference>
<dbReference type="PROSITE" id="PS00455">
    <property type="entry name" value="AMP_BINDING"/>
    <property type="match status" value="1"/>
</dbReference>
<feature type="domain" description="AMP-binding enzyme C-terminal" evidence="8">
    <location>
        <begin position="550"/>
        <end position="627"/>
    </location>
</feature>
<dbReference type="AlphaFoldDB" id="A0A150LQ78"/>
<evidence type="ECO:0000256" key="4">
    <source>
        <dbReference type="ARBA" id="ARBA00022741"/>
    </source>
</evidence>
<feature type="domain" description="Acetyl-coenzyme A synthetase N-terminal" evidence="9">
    <location>
        <begin position="43"/>
        <end position="96"/>
    </location>
</feature>
<keyword evidence="4" id="KW-0547">Nucleotide-binding</keyword>
<organism evidence="10 11">
    <name type="scientific">Caldibacillus debilis</name>
    <dbReference type="NCBI Taxonomy" id="301148"/>
    <lineage>
        <taxon>Bacteria</taxon>
        <taxon>Bacillati</taxon>
        <taxon>Bacillota</taxon>
        <taxon>Bacilli</taxon>
        <taxon>Bacillales</taxon>
        <taxon>Bacillaceae</taxon>
        <taxon>Caldibacillus</taxon>
    </lineage>
</organism>
<dbReference type="GO" id="GO:0005524">
    <property type="term" value="F:ATP binding"/>
    <property type="evidence" value="ECO:0007669"/>
    <property type="project" value="UniProtKB-KW"/>
</dbReference>
<keyword evidence="3 10" id="KW-0436">Ligase</keyword>
<dbReference type="OrthoDB" id="9778383at2"/>
<protein>
    <recommendedName>
        <fullName evidence="2">acetate--CoA ligase</fullName>
        <ecNumber evidence="2">6.2.1.1</ecNumber>
    </recommendedName>
</protein>
<proteinExistence type="inferred from homology"/>
<keyword evidence="5" id="KW-0067">ATP-binding</keyword>
<feature type="domain" description="AMP-dependent synthetase/ligase" evidence="7">
    <location>
        <begin position="107"/>
        <end position="493"/>
    </location>
</feature>
<dbReference type="Gene3D" id="3.40.50.12780">
    <property type="entry name" value="N-terminal domain of ligase-like"/>
    <property type="match status" value="1"/>
</dbReference>
<evidence type="ECO:0000259" key="8">
    <source>
        <dbReference type="Pfam" id="PF13193"/>
    </source>
</evidence>
<dbReference type="Gene3D" id="3.30.300.30">
    <property type="match status" value="1"/>
</dbReference>
<dbReference type="Pfam" id="PF00501">
    <property type="entry name" value="AMP-binding"/>
    <property type="match status" value="1"/>
</dbReference>
<dbReference type="RefSeq" id="WP_061569411.1">
    <property type="nucleotide sequence ID" value="NZ_LQYT01000073.1"/>
</dbReference>
<accession>A0A150LQ78</accession>
<reference evidence="10 11" key="1">
    <citation type="submission" date="2016-01" db="EMBL/GenBank/DDBJ databases">
        <title>Draft Genome Sequences of Seven Thermophilic Sporeformers Isolated from Foods.</title>
        <authorList>
            <person name="Berendsen E.M."/>
            <person name="Wells-Bennik M.H."/>
            <person name="Krawcyk A.O."/>
            <person name="De Jong A."/>
            <person name="Holsappel S."/>
            <person name="Eijlander R.T."/>
            <person name="Kuipers O.P."/>
        </authorList>
    </citation>
    <scope>NUCLEOTIDE SEQUENCE [LARGE SCALE GENOMIC DNA]</scope>
    <source>
        <strain evidence="10 11">B4135</strain>
    </source>
</reference>
<dbReference type="Pfam" id="PF16177">
    <property type="entry name" value="ACAS_N"/>
    <property type="match status" value="1"/>
</dbReference>
<dbReference type="PANTHER" id="PTHR24095">
    <property type="entry name" value="ACETYL-COENZYME A SYNTHETASE"/>
    <property type="match status" value="1"/>
</dbReference>
<dbReference type="PANTHER" id="PTHR24095:SF14">
    <property type="entry name" value="ACETYL-COENZYME A SYNTHETASE 1"/>
    <property type="match status" value="1"/>
</dbReference>
<evidence type="ECO:0000259" key="9">
    <source>
        <dbReference type="Pfam" id="PF16177"/>
    </source>
</evidence>
<comment type="similarity">
    <text evidence="1">Belongs to the ATP-dependent AMP-binding enzyme family.</text>
</comment>
<dbReference type="InterPro" id="IPR042099">
    <property type="entry name" value="ANL_N_sf"/>
</dbReference>
<evidence type="ECO:0000259" key="7">
    <source>
        <dbReference type="Pfam" id="PF00501"/>
    </source>
</evidence>
<comment type="caution">
    <text evidence="10">The sequence shown here is derived from an EMBL/GenBank/DDBJ whole genome shotgun (WGS) entry which is preliminary data.</text>
</comment>
<dbReference type="STRING" id="301148.B4135_2865"/>
<dbReference type="Proteomes" id="UP000075683">
    <property type="component" value="Unassembled WGS sequence"/>
</dbReference>
<dbReference type="InterPro" id="IPR045851">
    <property type="entry name" value="AMP-bd_C_sf"/>
</dbReference>
<dbReference type="InterPro" id="IPR032387">
    <property type="entry name" value="ACAS_N"/>
</dbReference>
<evidence type="ECO:0000256" key="1">
    <source>
        <dbReference type="ARBA" id="ARBA00006432"/>
    </source>
</evidence>
<dbReference type="SUPFAM" id="SSF56801">
    <property type="entry name" value="Acetyl-CoA synthetase-like"/>
    <property type="match status" value="1"/>
</dbReference>
<dbReference type="EMBL" id="LQYT01000073">
    <property type="protein sequence ID" value="KYD14438.1"/>
    <property type="molecule type" value="Genomic_DNA"/>
</dbReference>
<keyword evidence="6" id="KW-0007">Acetylation</keyword>
<name>A0A150LQ78_9BACI</name>
<dbReference type="InterPro" id="IPR020845">
    <property type="entry name" value="AMP-binding_CS"/>
</dbReference>
<dbReference type="GO" id="GO:0003987">
    <property type="term" value="F:acetate-CoA ligase activity"/>
    <property type="evidence" value="ECO:0007669"/>
    <property type="project" value="UniProtKB-EC"/>
</dbReference>
<dbReference type="Pfam" id="PF13193">
    <property type="entry name" value="AMP-binding_C"/>
    <property type="match status" value="1"/>
</dbReference>
<evidence type="ECO:0000256" key="6">
    <source>
        <dbReference type="ARBA" id="ARBA00022990"/>
    </source>
</evidence>
<evidence type="ECO:0000256" key="2">
    <source>
        <dbReference type="ARBA" id="ARBA00013275"/>
    </source>
</evidence>
<evidence type="ECO:0000313" key="10">
    <source>
        <dbReference type="EMBL" id="KYD14438.1"/>
    </source>
</evidence>
<evidence type="ECO:0000313" key="11">
    <source>
        <dbReference type="Proteomes" id="UP000075683"/>
    </source>
</evidence>
<dbReference type="InterPro" id="IPR025110">
    <property type="entry name" value="AMP-bd_C"/>
</dbReference>
<dbReference type="PATRIC" id="fig|301148.3.peg.374"/>
<evidence type="ECO:0000256" key="5">
    <source>
        <dbReference type="ARBA" id="ARBA00022840"/>
    </source>
</evidence>